<dbReference type="GO" id="GO:0003723">
    <property type="term" value="F:RNA binding"/>
    <property type="evidence" value="ECO:0000318"/>
    <property type="project" value="GO_Central"/>
</dbReference>
<dbReference type="Pfam" id="PF13041">
    <property type="entry name" value="PPR_2"/>
    <property type="match status" value="1"/>
</dbReference>
<dbReference type="AlphaFoldDB" id="A0A9R0I3R5"/>
<evidence type="ECO:0000256" key="2">
    <source>
        <dbReference type="PROSITE-ProRule" id="PRU00708"/>
    </source>
</evidence>
<dbReference type="InterPro" id="IPR002885">
    <property type="entry name" value="PPR_rpt"/>
</dbReference>
<evidence type="ECO:0000256" key="1">
    <source>
        <dbReference type="ARBA" id="ARBA00022737"/>
    </source>
</evidence>
<dbReference type="PANTHER" id="PTHR24015">
    <property type="entry name" value="OS07G0578800 PROTEIN-RELATED"/>
    <property type="match status" value="1"/>
</dbReference>
<dbReference type="Proteomes" id="UP000813463">
    <property type="component" value="Chromosome 3"/>
</dbReference>
<dbReference type="GO" id="GO:0009451">
    <property type="term" value="P:RNA modification"/>
    <property type="evidence" value="ECO:0000318"/>
    <property type="project" value="GO_Central"/>
</dbReference>
<organism evidence="3 4">
    <name type="scientific">Spinacia oleracea</name>
    <name type="common">Spinach</name>
    <dbReference type="NCBI Taxonomy" id="3562"/>
    <lineage>
        <taxon>Eukaryota</taxon>
        <taxon>Viridiplantae</taxon>
        <taxon>Streptophyta</taxon>
        <taxon>Embryophyta</taxon>
        <taxon>Tracheophyta</taxon>
        <taxon>Spermatophyta</taxon>
        <taxon>Magnoliopsida</taxon>
        <taxon>eudicotyledons</taxon>
        <taxon>Gunneridae</taxon>
        <taxon>Pentapetalae</taxon>
        <taxon>Caryophyllales</taxon>
        <taxon>Chenopodiaceae</taxon>
        <taxon>Chenopodioideae</taxon>
        <taxon>Anserineae</taxon>
        <taxon>Spinacia</taxon>
    </lineage>
</organism>
<feature type="repeat" description="PPR" evidence="2">
    <location>
        <begin position="311"/>
        <end position="345"/>
    </location>
</feature>
<dbReference type="RefSeq" id="XP_021842101.2">
    <property type="nucleotide sequence ID" value="XM_021986409.2"/>
</dbReference>
<evidence type="ECO:0000313" key="3">
    <source>
        <dbReference type="Proteomes" id="UP000813463"/>
    </source>
</evidence>
<dbReference type="KEGG" id="soe:110782291"/>
<dbReference type="Pfam" id="PF01535">
    <property type="entry name" value="PPR"/>
    <property type="match status" value="9"/>
</dbReference>
<keyword evidence="1" id="KW-0677">Repeat</keyword>
<proteinExistence type="predicted"/>
<dbReference type="InterPro" id="IPR011990">
    <property type="entry name" value="TPR-like_helical_dom_sf"/>
</dbReference>
<gene>
    <name evidence="4" type="primary">LOC110782291</name>
</gene>
<reference evidence="4" key="2">
    <citation type="submission" date="2025-08" db="UniProtKB">
        <authorList>
            <consortium name="RefSeq"/>
        </authorList>
    </citation>
    <scope>IDENTIFICATION</scope>
    <source>
        <tissue evidence="4">Leaf</tissue>
    </source>
</reference>
<dbReference type="GeneID" id="110782291"/>
<dbReference type="GO" id="GO:0099402">
    <property type="term" value="P:plant organ development"/>
    <property type="evidence" value="ECO:0007669"/>
    <property type="project" value="UniProtKB-ARBA"/>
</dbReference>
<feature type="repeat" description="PPR" evidence="2">
    <location>
        <begin position="208"/>
        <end position="243"/>
    </location>
</feature>
<feature type="repeat" description="PPR" evidence="2">
    <location>
        <begin position="445"/>
        <end position="479"/>
    </location>
</feature>
<dbReference type="PANTHER" id="PTHR24015:SF96">
    <property type="entry name" value="PENTATRICOPEPTIDE REPEAT-CONTAINING PROTEIN CRR2, CHLOROPLASTIC"/>
    <property type="match status" value="1"/>
</dbReference>
<accession>A0A9R0I3R5</accession>
<dbReference type="Gene3D" id="1.25.40.10">
    <property type="entry name" value="Tetratricopeptide repeat domain"/>
    <property type="match status" value="5"/>
</dbReference>
<protein>
    <submittedName>
        <fullName evidence="4">Pentatricopeptide repeat-containing protein At2g37310</fullName>
    </submittedName>
</protein>
<dbReference type="PROSITE" id="PS51375">
    <property type="entry name" value="PPR"/>
    <property type="match status" value="3"/>
</dbReference>
<name>A0A9R0I3R5_SPIOL</name>
<keyword evidence="3" id="KW-1185">Reference proteome</keyword>
<reference evidence="3" key="1">
    <citation type="journal article" date="2021" name="Nat. Commun.">
        <title>Genomic analyses provide insights into spinach domestication and the genetic basis of agronomic traits.</title>
        <authorList>
            <person name="Cai X."/>
            <person name="Sun X."/>
            <person name="Xu C."/>
            <person name="Sun H."/>
            <person name="Wang X."/>
            <person name="Ge C."/>
            <person name="Zhang Z."/>
            <person name="Wang Q."/>
            <person name="Fei Z."/>
            <person name="Jiao C."/>
            <person name="Wang Q."/>
        </authorList>
    </citation>
    <scope>NUCLEOTIDE SEQUENCE [LARGE SCALE GENOMIC DNA]</scope>
    <source>
        <strain evidence="3">cv. Varoflay</strain>
    </source>
</reference>
<dbReference type="InterPro" id="IPR046960">
    <property type="entry name" value="PPR_At4g14850-like_plant"/>
</dbReference>
<evidence type="ECO:0000313" key="4">
    <source>
        <dbReference type="RefSeq" id="XP_021842101.2"/>
    </source>
</evidence>
<sequence length="551" mass="62256">MKILIPPLNTHSSSLIKRFNPIQLAIKNLFNDPYTLSNGDFGHLLQFCANNRLILQGKQLHARIILFDFTLDNFLASKLVNFYAKTGNIIHARKVFDEIPQRNTWSYNAMFIAYSCDDKPVETLKLFSSFIRDSNELAKPDNFTLTCVLKAFSTLFSDANLAREIHCYVLRRGFDTDLFVVNPLITYYTRCDEMGVARKVFDLMRERDIVSWNSMISGYAQSGYCEECLNLYKLFLGVKKLTPDGVTVASVLQACAQKRDLVQGKEVHKFAVENNIKVDILVCNSIIGMYAKCGSLGYARELFDNMSIEKDEVTYGCLISGYLAHGYIEEAMCLFRKMENPSLSTWNGMISGLEQNNFHEISIDLTREMQGFGFGFRPNSVTVSSVLSALSHFCNLNGGKQVHAYAIRNSFEDNIYVETGLIDVYGKAGFLQGAIHVFDRSRHRSVMIWTAIIAAYVTNGDADHALNLFDEMLNYGIQPDSVTLTAVLSACAYLGDIDRVWKIIEDMYNDYGIQPLSEHYACVVGVLTRAGKVSEAEKFMSEMRMVFRSKA</sequence>
<dbReference type="NCBIfam" id="TIGR00756">
    <property type="entry name" value="PPR"/>
    <property type="match status" value="3"/>
</dbReference>